<dbReference type="GO" id="GO:0016020">
    <property type="term" value="C:membrane"/>
    <property type="evidence" value="ECO:0007669"/>
    <property type="project" value="UniProtKB-SubCell"/>
</dbReference>
<dbReference type="InterPro" id="IPR000626">
    <property type="entry name" value="Ubiquitin-like_dom"/>
</dbReference>
<evidence type="ECO:0000256" key="4">
    <source>
        <dbReference type="ARBA" id="ARBA00023136"/>
    </source>
</evidence>
<reference evidence="8 9" key="1">
    <citation type="journal article" date="2019" name="Sci. Rep.">
        <title>Comparative genomics of chytrid fungi reveal insights into the obligate biotrophic and pathogenic lifestyle of Synchytrium endobioticum.</title>
        <authorList>
            <person name="van de Vossenberg B.T.L.H."/>
            <person name="Warris S."/>
            <person name="Nguyen H.D.T."/>
            <person name="van Gent-Pelzer M.P.E."/>
            <person name="Joly D.L."/>
            <person name="van de Geest H.C."/>
            <person name="Bonants P.J.M."/>
            <person name="Smith D.S."/>
            <person name="Levesque C.A."/>
            <person name="van der Lee T.A.J."/>
        </authorList>
    </citation>
    <scope>NUCLEOTIDE SEQUENCE [LARGE SCALE GENOMIC DNA]</scope>
    <source>
        <strain evidence="8 9">LEV6574</strain>
    </source>
</reference>
<feature type="region of interest" description="Disordered" evidence="5">
    <location>
        <begin position="285"/>
        <end position="310"/>
    </location>
</feature>
<comment type="subcellular location">
    <subcellularLocation>
        <location evidence="1">Membrane</location>
    </subcellularLocation>
</comment>
<keyword evidence="4 6" id="KW-0472">Membrane</keyword>
<dbReference type="OrthoDB" id="2163064at2759"/>
<dbReference type="VEuPathDB" id="FungiDB:SeMB42_g00163"/>
<dbReference type="SUPFAM" id="SSF54236">
    <property type="entry name" value="Ubiquitin-like"/>
    <property type="match status" value="1"/>
</dbReference>
<evidence type="ECO:0000256" key="3">
    <source>
        <dbReference type="ARBA" id="ARBA00022989"/>
    </source>
</evidence>
<proteinExistence type="predicted"/>
<feature type="compositionally biased region" description="Polar residues" evidence="5">
    <location>
        <begin position="93"/>
        <end position="112"/>
    </location>
</feature>
<dbReference type="PANTHER" id="PTHR12943:SF27">
    <property type="entry name" value="HOMOCYSTEINE-INDUCED ENDOPLASMIC RETICULUM PROTEIN, ISOFORM A"/>
    <property type="match status" value="1"/>
</dbReference>
<evidence type="ECO:0000256" key="6">
    <source>
        <dbReference type="SAM" id="Phobius"/>
    </source>
</evidence>
<dbReference type="InterPro" id="IPR039751">
    <property type="entry name" value="HERPUD1/2"/>
</dbReference>
<feature type="transmembrane region" description="Helical" evidence="6">
    <location>
        <begin position="253"/>
        <end position="271"/>
    </location>
</feature>
<dbReference type="AlphaFoldDB" id="A0A507CKN4"/>
<dbReference type="PANTHER" id="PTHR12943">
    <property type="entry name" value="HOMOCYSTEINE-RESPONSIVE ENDOPLASMIC RETICULUM-RESIDENT UNIQUITIN-LIKE DOMAIN HERPUD PROTEIN FAMILY MEMBER"/>
    <property type="match status" value="1"/>
</dbReference>
<feature type="region of interest" description="Disordered" evidence="5">
    <location>
        <begin position="93"/>
        <end position="122"/>
    </location>
</feature>
<sequence>MQESTDLSITVRTISSPDYILSYPATATIGEFKKHLAARHPLLKDHQPPACFRLIAAGRLLSDTSSLCHIPKIPGSQTSIIVHMITPFVPSTSVASANKSDQPGTSPRTSSPPAVPSHPTAQSSPSAWPFALPYQLVFINGFPYAMAPAYPVTTPHSNTISNVGLMPIQHPFGTSSTQTQQPFLPQNNQSTPTYPPPAQPLPQHQPAHPNNGVFVDDEFGEPVQGNPQSWWWLLLRLGFVLFMFGEHLSASRMVTLCATAAIIFLSQMGWFRMPRIHGFQRNPFQQEPRPLEIGGGPTPAGNNNNSNNVNDVAAGLTQHVDGAAPVAQVPMADYNSGVLGLAAQVIFRLLTSLIPTEAA</sequence>
<dbReference type="GO" id="GO:0030968">
    <property type="term" value="P:endoplasmic reticulum unfolded protein response"/>
    <property type="evidence" value="ECO:0007669"/>
    <property type="project" value="TreeGrafter"/>
</dbReference>
<organism evidence="8 9">
    <name type="scientific">Synchytrium endobioticum</name>
    <dbReference type="NCBI Taxonomy" id="286115"/>
    <lineage>
        <taxon>Eukaryota</taxon>
        <taxon>Fungi</taxon>
        <taxon>Fungi incertae sedis</taxon>
        <taxon>Chytridiomycota</taxon>
        <taxon>Chytridiomycota incertae sedis</taxon>
        <taxon>Chytridiomycetes</taxon>
        <taxon>Synchytriales</taxon>
        <taxon>Synchytriaceae</taxon>
        <taxon>Synchytrium</taxon>
    </lineage>
</organism>
<dbReference type="Gene3D" id="3.10.20.90">
    <property type="entry name" value="Phosphatidylinositol 3-kinase Catalytic Subunit, Chain A, domain 1"/>
    <property type="match status" value="1"/>
</dbReference>
<evidence type="ECO:0000256" key="5">
    <source>
        <dbReference type="SAM" id="MobiDB-lite"/>
    </source>
</evidence>
<evidence type="ECO:0000313" key="8">
    <source>
        <dbReference type="EMBL" id="TPX40392.1"/>
    </source>
</evidence>
<feature type="region of interest" description="Disordered" evidence="5">
    <location>
        <begin position="172"/>
        <end position="196"/>
    </location>
</feature>
<protein>
    <recommendedName>
        <fullName evidence="7">Ubiquitin-like domain-containing protein</fullName>
    </recommendedName>
</protein>
<keyword evidence="3 6" id="KW-1133">Transmembrane helix</keyword>
<evidence type="ECO:0000313" key="9">
    <source>
        <dbReference type="Proteomes" id="UP000320475"/>
    </source>
</evidence>
<comment type="caution">
    <text evidence="8">The sequence shown here is derived from an EMBL/GenBank/DDBJ whole genome shotgun (WGS) entry which is preliminary data.</text>
</comment>
<dbReference type="EMBL" id="QEAM01000391">
    <property type="protein sequence ID" value="TPX40392.1"/>
    <property type="molecule type" value="Genomic_DNA"/>
</dbReference>
<dbReference type="Proteomes" id="UP000320475">
    <property type="component" value="Unassembled WGS sequence"/>
</dbReference>
<evidence type="ECO:0000259" key="7">
    <source>
        <dbReference type="PROSITE" id="PS50053"/>
    </source>
</evidence>
<feature type="domain" description="Ubiquitin-like" evidence="7">
    <location>
        <begin position="7"/>
        <end position="67"/>
    </location>
</feature>
<name>A0A507CKN4_9FUNG</name>
<dbReference type="CDD" id="cd17039">
    <property type="entry name" value="Ubl_ubiquitin_like"/>
    <property type="match status" value="1"/>
</dbReference>
<gene>
    <name evidence="8" type="ORF">SeLEV6574_g06635</name>
</gene>
<keyword evidence="2 6" id="KW-0812">Transmembrane</keyword>
<dbReference type="InterPro" id="IPR029071">
    <property type="entry name" value="Ubiquitin-like_domsf"/>
</dbReference>
<feature type="compositionally biased region" description="Polar residues" evidence="5">
    <location>
        <begin position="172"/>
        <end position="192"/>
    </location>
</feature>
<dbReference type="PROSITE" id="PS50053">
    <property type="entry name" value="UBIQUITIN_2"/>
    <property type="match status" value="1"/>
</dbReference>
<evidence type="ECO:0000256" key="1">
    <source>
        <dbReference type="ARBA" id="ARBA00004370"/>
    </source>
</evidence>
<evidence type="ECO:0000256" key="2">
    <source>
        <dbReference type="ARBA" id="ARBA00022692"/>
    </source>
</evidence>
<accession>A0A507CKN4</accession>